<sequence>MGKSFQAQMEWTIPDNQAANHIKRFYPRGEYREEEGEELLTEEEQELDDFVDELEE</sequence>
<evidence type="ECO:0000256" key="1">
    <source>
        <dbReference type="SAM" id="MobiDB-lite"/>
    </source>
</evidence>
<evidence type="ECO:0000313" key="3">
    <source>
        <dbReference type="Proteomes" id="UP000054564"/>
    </source>
</evidence>
<keyword evidence="3" id="KW-1185">Reference proteome</keyword>
<proteinExistence type="predicted"/>
<dbReference type="Proteomes" id="UP000054564">
    <property type="component" value="Unassembled WGS sequence"/>
</dbReference>
<reference evidence="3" key="1">
    <citation type="submission" date="2014-03" db="EMBL/GenBank/DDBJ databases">
        <title>The Genome Sequence of Puccinia striiformis f. sp. tritici PST-78.</title>
        <authorList>
            <consortium name="The Broad Institute Genome Sequencing Platform"/>
            <person name="Cuomo C."/>
            <person name="Hulbert S."/>
            <person name="Chen X."/>
            <person name="Walker B."/>
            <person name="Young S.K."/>
            <person name="Zeng Q."/>
            <person name="Gargeya S."/>
            <person name="Fitzgerald M."/>
            <person name="Haas B."/>
            <person name="Abouelleil A."/>
            <person name="Alvarado L."/>
            <person name="Arachchi H.M."/>
            <person name="Berlin A.M."/>
            <person name="Chapman S.B."/>
            <person name="Goldberg J."/>
            <person name="Griggs A."/>
            <person name="Gujja S."/>
            <person name="Hansen M."/>
            <person name="Howarth C."/>
            <person name="Imamovic A."/>
            <person name="Larimer J."/>
            <person name="McCowan C."/>
            <person name="Montmayeur A."/>
            <person name="Murphy C."/>
            <person name="Neiman D."/>
            <person name="Pearson M."/>
            <person name="Priest M."/>
            <person name="Roberts A."/>
            <person name="Saif S."/>
            <person name="Shea T."/>
            <person name="Sisk P."/>
            <person name="Sykes S."/>
            <person name="Wortman J."/>
            <person name="Nusbaum C."/>
            <person name="Birren B."/>
        </authorList>
    </citation>
    <scope>NUCLEOTIDE SEQUENCE [LARGE SCALE GENOMIC DNA]</scope>
    <source>
        <strain evidence="3">race PST-78</strain>
    </source>
</reference>
<gene>
    <name evidence="2" type="ORF">PSTG_13690</name>
</gene>
<organism evidence="2 3">
    <name type="scientific">Puccinia striiformis f. sp. tritici PST-78</name>
    <dbReference type="NCBI Taxonomy" id="1165861"/>
    <lineage>
        <taxon>Eukaryota</taxon>
        <taxon>Fungi</taxon>
        <taxon>Dikarya</taxon>
        <taxon>Basidiomycota</taxon>
        <taxon>Pucciniomycotina</taxon>
        <taxon>Pucciniomycetes</taxon>
        <taxon>Pucciniales</taxon>
        <taxon>Pucciniaceae</taxon>
        <taxon>Puccinia</taxon>
    </lineage>
</organism>
<protein>
    <submittedName>
        <fullName evidence="2">Uncharacterized protein</fullName>
    </submittedName>
</protein>
<dbReference type="AlphaFoldDB" id="A0A0L0V114"/>
<accession>A0A0L0V114</accession>
<evidence type="ECO:0000313" key="2">
    <source>
        <dbReference type="EMBL" id="KNE92901.1"/>
    </source>
</evidence>
<feature type="region of interest" description="Disordered" evidence="1">
    <location>
        <begin position="33"/>
        <end position="56"/>
    </location>
</feature>
<dbReference type="EMBL" id="AJIL01000150">
    <property type="protein sequence ID" value="KNE92901.1"/>
    <property type="molecule type" value="Genomic_DNA"/>
</dbReference>
<comment type="caution">
    <text evidence="2">The sequence shown here is derived from an EMBL/GenBank/DDBJ whole genome shotgun (WGS) entry which is preliminary data.</text>
</comment>
<name>A0A0L0V114_9BASI</name>